<dbReference type="InterPro" id="IPR017871">
    <property type="entry name" value="ABC_transporter-like_CS"/>
</dbReference>
<reference evidence="11" key="2">
    <citation type="submission" date="2020-09" db="EMBL/GenBank/DDBJ databases">
        <authorList>
            <person name="Sun Q."/>
            <person name="Zhou Y."/>
        </authorList>
    </citation>
    <scope>NUCLEOTIDE SEQUENCE</scope>
    <source>
        <strain evidence="11">CGMCC 1.15880</strain>
    </source>
</reference>
<feature type="transmembrane region" description="Helical" evidence="8">
    <location>
        <begin position="272"/>
        <end position="291"/>
    </location>
</feature>
<dbReference type="Pfam" id="PF00664">
    <property type="entry name" value="ABC_membrane"/>
    <property type="match status" value="1"/>
</dbReference>
<dbReference type="AlphaFoldDB" id="A0A916QRD1"/>
<dbReference type="PROSITE" id="PS00211">
    <property type="entry name" value="ABC_TRANSPORTER_1"/>
    <property type="match status" value="1"/>
</dbReference>
<evidence type="ECO:0000256" key="5">
    <source>
        <dbReference type="ARBA" id="ARBA00022989"/>
    </source>
</evidence>
<dbReference type="InterPro" id="IPR011527">
    <property type="entry name" value="ABC1_TM_dom"/>
</dbReference>
<evidence type="ECO:0000256" key="7">
    <source>
        <dbReference type="ARBA" id="ARBA00024725"/>
    </source>
</evidence>
<gene>
    <name evidence="11" type="ORF">GCM10011498_04000</name>
</gene>
<feature type="transmembrane region" description="Helical" evidence="8">
    <location>
        <begin position="303"/>
        <end position="326"/>
    </location>
</feature>
<feature type="transmembrane region" description="Helical" evidence="8">
    <location>
        <begin position="83"/>
        <end position="104"/>
    </location>
</feature>
<dbReference type="InterPro" id="IPR003593">
    <property type="entry name" value="AAA+_ATPase"/>
</dbReference>
<sequence length="611" mass="67573">MYRLFESIVDPFAKRDLGTPPRNIWAFIRSELRPFKRLLPWLLIGGLVVALLETWLISYSGQIIDYVNQSDGDALWGRHGLELLAVAALLLFGRPLAFFLNGLLQHQALSSAMRDQVRWRAHTHMLGQSREFFHNDFAGRLANRVMQIGPAVEDNVYTFFEAVWFVSIYFISALWIMSSVTPALAFPMLLWLCAFVLYILHMGRRISKASEEMSQTRSMVTARVVDAYTNIESVKLFSGDSREKDFALQAAQQDRERFMVFMRLWTRIRLDLGLLTGVLIVGVVGLSLYYWSMGRVTVGEISAVTALVMRLSAMTAWIMWVSTLLFENAGKIHESMESIAKDHTVTDADTAPELSVTAGEIKLVDVAHHYGKDQGGLNGINLTIAAGEKVGLVGRSGAGKTTLVNLLLRFMDPETGRIEIDGQDISVVQQESLRSAIGMVTQEPGLMHRSVRDNIVLGAPDASDADIERAITRADAAHFIPDLEDPKGRRGMKAFVGERGVKLSGGQRQRIALARVVLKDAPILVLDEATSALDSESEAVIQNALSGVMEGKTVIAIAHRLSTIARMDRIVVLDDGQIAEIGTHTELLAKGGLYAGFWSRQSGEMLGLDTE</sequence>
<reference evidence="11" key="1">
    <citation type="journal article" date="2014" name="Int. J. Syst. Evol. Microbiol.">
        <title>Complete genome sequence of Corynebacterium casei LMG S-19264T (=DSM 44701T), isolated from a smear-ripened cheese.</title>
        <authorList>
            <consortium name="US DOE Joint Genome Institute (JGI-PGF)"/>
            <person name="Walter F."/>
            <person name="Albersmeier A."/>
            <person name="Kalinowski J."/>
            <person name="Ruckert C."/>
        </authorList>
    </citation>
    <scope>NUCLEOTIDE SEQUENCE</scope>
    <source>
        <strain evidence="11">CGMCC 1.15880</strain>
    </source>
</reference>
<keyword evidence="3" id="KW-0547">Nucleotide-binding</keyword>
<evidence type="ECO:0000313" key="11">
    <source>
        <dbReference type="EMBL" id="GGA07329.1"/>
    </source>
</evidence>
<accession>A0A916QRD1</accession>
<organism evidence="11 12">
    <name type="scientific">Neptunicoccus cionae</name>
    <dbReference type="NCBI Taxonomy" id="2035344"/>
    <lineage>
        <taxon>Bacteria</taxon>
        <taxon>Pseudomonadati</taxon>
        <taxon>Pseudomonadota</taxon>
        <taxon>Alphaproteobacteria</taxon>
        <taxon>Rhodobacterales</taxon>
        <taxon>Paracoccaceae</taxon>
        <taxon>Neptunicoccus</taxon>
    </lineage>
</organism>
<keyword evidence="4 11" id="KW-0067">ATP-binding</keyword>
<dbReference type="GO" id="GO:0005886">
    <property type="term" value="C:plasma membrane"/>
    <property type="evidence" value="ECO:0007669"/>
    <property type="project" value="UniProtKB-SubCell"/>
</dbReference>
<dbReference type="GO" id="GO:0016887">
    <property type="term" value="F:ATP hydrolysis activity"/>
    <property type="evidence" value="ECO:0007669"/>
    <property type="project" value="InterPro"/>
</dbReference>
<comment type="subcellular location">
    <subcellularLocation>
        <location evidence="1">Cell membrane</location>
        <topology evidence="1">Multi-pass membrane protein</topology>
    </subcellularLocation>
</comment>
<dbReference type="FunFam" id="3.40.50.300:FF:000218">
    <property type="entry name" value="Multidrug ABC transporter ATP-binding protein"/>
    <property type="match status" value="1"/>
</dbReference>
<dbReference type="InterPro" id="IPR003439">
    <property type="entry name" value="ABC_transporter-like_ATP-bd"/>
</dbReference>
<feature type="domain" description="ABC transmembrane type-1" evidence="10">
    <location>
        <begin position="41"/>
        <end position="327"/>
    </location>
</feature>
<feature type="transmembrane region" description="Helical" evidence="8">
    <location>
        <begin position="38"/>
        <end position="57"/>
    </location>
</feature>
<dbReference type="Pfam" id="PF00005">
    <property type="entry name" value="ABC_tran"/>
    <property type="match status" value="1"/>
</dbReference>
<evidence type="ECO:0000256" key="8">
    <source>
        <dbReference type="SAM" id="Phobius"/>
    </source>
</evidence>
<dbReference type="Gene3D" id="1.20.1560.10">
    <property type="entry name" value="ABC transporter type 1, transmembrane domain"/>
    <property type="match status" value="1"/>
</dbReference>
<evidence type="ECO:0000259" key="10">
    <source>
        <dbReference type="PROSITE" id="PS50929"/>
    </source>
</evidence>
<dbReference type="Proteomes" id="UP000628017">
    <property type="component" value="Unassembled WGS sequence"/>
</dbReference>
<dbReference type="SUPFAM" id="SSF90123">
    <property type="entry name" value="ABC transporter transmembrane region"/>
    <property type="match status" value="1"/>
</dbReference>
<comment type="caution">
    <text evidence="11">The sequence shown here is derived from an EMBL/GenBank/DDBJ whole genome shotgun (WGS) entry which is preliminary data.</text>
</comment>
<dbReference type="InterPro" id="IPR036640">
    <property type="entry name" value="ABC1_TM_sf"/>
</dbReference>
<dbReference type="PANTHER" id="PTHR43394">
    <property type="entry name" value="ATP-DEPENDENT PERMEASE MDL1, MITOCHONDRIAL"/>
    <property type="match status" value="1"/>
</dbReference>
<evidence type="ECO:0000256" key="6">
    <source>
        <dbReference type="ARBA" id="ARBA00023136"/>
    </source>
</evidence>
<dbReference type="PROSITE" id="PS50929">
    <property type="entry name" value="ABC_TM1F"/>
    <property type="match status" value="1"/>
</dbReference>
<keyword evidence="2 8" id="KW-0812">Transmembrane</keyword>
<feature type="transmembrane region" description="Helical" evidence="8">
    <location>
        <begin position="183"/>
        <end position="200"/>
    </location>
</feature>
<evidence type="ECO:0000256" key="3">
    <source>
        <dbReference type="ARBA" id="ARBA00022741"/>
    </source>
</evidence>
<dbReference type="EMBL" id="BMKA01000001">
    <property type="protein sequence ID" value="GGA07329.1"/>
    <property type="molecule type" value="Genomic_DNA"/>
</dbReference>
<proteinExistence type="predicted"/>
<keyword evidence="6 8" id="KW-0472">Membrane</keyword>
<keyword evidence="5 8" id="KW-1133">Transmembrane helix</keyword>
<dbReference type="GO" id="GO:0015421">
    <property type="term" value="F:ABC-type oligopeptide transporter activity"/>
    <property type="evidence" value="ECO:0007669"/>
    <property type="project" value="TreeGrafter"/>
</dbReference>
<dbReference type="SUPFAM" id="SSF52540">
    <property type="entry name" value="P-loop containing nucleoside triphosphate hydrolases"/>
    <property type="match status" value="1"/>
</dbReference>
<feature type="transmembrane region" description="Helical" evidence="8">
    <location>
        <begin position="156"/>
        <end position="177"/>
    </location>
</feature>
<name>A0A916QRD1_9RHOB</name>
<evidence type="ECO:0000313" key="12">
    <source>
        <dbReference type="Proteomes" id="UP000628017"/>
    </source>
</evidence>
<feature type="domain" description="ABC transporter" evidence="9">
    <location>
        <begin position="361"/>
        <end position="600"/>
    </location>
</feature>
<dbReference type="RefSeq" id="WP_188670417.1">
    <property type="nucleotide sequence ID" value="NZ_BMKA01000001.1"/>
</dbReference>
<dbReference type="PROSITE" id="PS50893">
    <property type="entry name" value="ABC_TRANSPORTER_2"/>
    <property type="match status" value="1"/>
</dbReference>
<keyword evidence="12" id="KW-1185">Reference proteome</keyword>
<dbReference type="GO" id="GO:0005524">
    <property type="term" value="F:ATP binding"/>
    <property type="evidence" value="ECO:0007669"/>
    <property type="project" value="UniProtKB-KW"/>
</dbReference>
<dbReference type="PANTHER" id="PTHR43394:SF1">
    <property type="entry name" value="ATP-BINDING CASSETTE SUB-FAMILY B MEMBER 10, MITOCHONDRIAL"/>
    <property type="match status" value="1"/>
</dbReference>
<evidence type="ECO:0000256" key="2">
    <source>
        <dbReference type="ARBA" id="ARBA00022692"/>
    </source>
</evidence>
<dbReference type="Gene3D" id="3.40.50.300">
    <property type="entry name" value="P-loop containing nucleotide triphosphate hydrolases"/>
    <property type="match status" value="1"/>
</dbReference>
<protein>
    <submittedName>
        <fullName evidence="11">Multidrug ABC transporter ATP-binding protein</fullName>
    </submittedName>
</protein>
<dbReference type="InterPro" id="IPR027417">
    <property type="entry name" value="P-loop_NTPase"/>
</dbReference>
<dbReference type="InterPro" id="IPR039421">
    <property type="entry name" value="Type_1_exporter"/>
</dbReference>
<evidence type="ECO:0000259" key="9">
    <source>
        <dbReference type="PROSITE" id="PS50893"/>
    </source>
</evidence>
<evidence type="ECO:0000256" key="4">
    <source>
        <dbReference type="ARBA" id="ARBA00022840"/>
    </source>
</evidence>
<evidence type="ECO:0000256" key="1">
    <source>
        <dbReference type="ARBA" id="ARBA00004651"/>
    </source>
</evidence>
<dbReference type="SMART" id="SM00382">
    <property type="entry name" value="AAA"/>
    <property type="match status" value="1"/>
</dbReference>
<comment type="function">
    <text evidence="7">Part of an ABC transporter complex. Transmembrane domains (TMD) form a pore in the inner membrane and the ATP-binding domain (NBD) is responsible for energy generation.</text>
</comment>